<dbReference type="EMBL" id="GGEC01092790">
    <property type="protein sequence ID" value="MBX73274.1"/>
    <property type="molecule type" value="Transcribed_RNA"/>
</dbReference>
<evidence type="ECO:0000313" key="2">
    <source>
        <dbReference type="EMBL" id="MBX73274.1"/>
    </source>
</evidence>
<keyword evidence="1" id="KW-0472">Membrane</keyword>
<organism evidence="2">
    <name type="scientific">Rhizophora mucronata</name>
    <name type="common">Asiatic mangrove</name>
    <dbReference type="NCBI Taxonomy" id="61149"/>
    <lineage>
        <taxon>Eukaryota</taxon>
        <taxon>Viridiplantae</taxon>
        <taxon>Streptophyta</taxon>
        <taxon>Embryophyta</taxon>
        <taxon>Tracheophyta</taxon>
        <taxon>Spermatophyta</taxon>
        <taxon>Magnoliopsida</taxon>
        <taxon>eudicotyledons</taxon>
        <taxon>Gunneridae</taxon>
        <taxon>Pentapetalae</taxon>
        <taxon>rosids</taxon>
        <taxon>fabids</taxon>
        <taxon>Malpighiales</taxon>
        <taxon>Rhizophoraceae</taxon>
        <taxon>Rhizophora</taxon>
    </lineage>
</organism>
<name>A0A2P2R2C6_RHIMU</name>
<proteinExistence type="predicted"/>
<feature type="transmembrane region" description="Helical" evidence="1">
    <location>
        <begin position="6"/>
        <end position="26"/>
    </location>
</feature>
<dbReference type="AlphaFoldDB" id="A0A2P2R2C6"/>
<protein>
    <submittedName>
        <fullName evidence="2">Uncharacterized protein</fullName>
    </submittedName>
</protein>
<sequence length="29" mass="3489">MVRYKFYLALNFASGVFPSYLVYYIVFNC</sequence>
<evidence type="ECO:0000256" key="1">
    <source>
        <dbReference type="SAM" id="Phobius"/>
    </source>
</evidence>
<reference evidence="2" key="1">
    <citation type="submission" date="2018-02" db="EMBL/GenBank/DDBJ databases">
        <title>Rhizophora mucronata_Transcriptome.</title>
        <authorList>
            <person name="Meera S.P."/>
            <person name="Sreeshan A."/>
            <person name="Augustine A."/>
        </authorList>
    </citation>
    <scope>NUCLEOTIDE SEQUENCE</scope>
    <source>
        <tissue evidence="2">Leaf</tissue>
    </source>
</reference>
<keyword evidence="1" id="KW-1133">Transmembrane helix</keyword>
<keyword evidence="1" id="KW-0812">Transmembrane</keyword>
<accession>A0A2P2R2C6</accession>